<dbReference type="PANTHER" id="PTHR11014">
    <property type="entry name" value="PEPTIDASE M20 FAMILY MEMBER"/>
    <property type="match status" value="1"/>
</dbReference>
<proteinExistence type="predicted"/>
<dbReference type="Pfam" id="PF01546">
    <property type="entry name" value="Peptidase_M20"/>
    <property type="match status" value="1"/>
</dbReference>
<evidence type="ECO:0000313" key="2">
    <source>
        <dbReference type="EMBL" id="RLV48343.1"/>
    </source>
</evidence>
<dbReference type="Pfam" id="PF07687">
    <property type="entry name" value="M20_dimer"/>
    <property type="match status" value="1"/>
</dbReference>
<dbReference type="Gene3D" id="3.40.630.10">
    <property type="entry name" value="Zn peptidases"/>
    <property type="match status" value="1"/>
</dbReference>
<feature type="domain" description="Peptidase M20 dimerisation" evidence="1">
    <location>
        <begin position="185"/>
        <end position="280"/>
    </location>
</feature>
<dbReference type="Gene3D" id="3.30.70.360">
    <property type="match status" value="1"/>
</dbReference>
<keyword evidence="2" id="KW-0378">Hydrolase</keyword>
<organism evidence="2 3">
    <name type="scientific">Nocardioides mangrovicus</name>
    <dbReference type="NCBI Taxonomy" id="2478913"/>
    <lineage>
        <taxon>Bacteria</taxon>
        <taxon>Bacillati</taxon>
        <taxon>Actinomycetota</taxon>
        <taxon>Actinomycetes</taxon>
        <taxon>Propionibacteriales</taxon>
        <taxon>Nocardioidaceae</taxon>
        <taxon>Nocardioides</taxon>
    </lineage>
</organism>
<dbReference type="InterPro" id="IPR036264">
    <property type="entry name" value="Bact_exopeptidase_dim_dom"/>
</dbReference>
<gene>
    <name evidence="2" type="ORF">D9V37_15400</name>
</gene>
<dbReference type="InterPro" id="IPR011650">
    <property type="entry name" value="Peptidase_M20_dimer"/>
</dbReference>
<dbReference type="AlphaFoldDB" id="A0A3L8P0L9"/>
<dbReference type="Proteomes" id="UP000281708">
    <property type="component" value="Unassembled WGS sequence"/>
</dbReference>
<dbReference type="GO" id="GO:0016787">
    <property type="term" value="F:hydrolase activity"/>
    <property type="evidence" value="ECO:0007669"/>
    <property type="project" value="UniProtKB-KW"/>
</dbReference>
<evidence type="ECO:0000259" key="1">
    <source>
        <dbReference type="Pfam" id="PF07687"/>
    </source>
</evidence>
<name>A0A3L8P0L9_9ACTN</name>
<dbReference type="NCBIfam" id="TIGR01891">
    <property type="entry name" value="amidohydrolases"/>
    <property type="match status" value="1"/>
</dbReference>
<evidence type="ECO:0000313" key="3">
    <source>
        <dbReference type="Proteomes" id="UP000281708"/>
    </source>
</evidence>
<keyword evidence="3" id="KW-1185">Reference proteome</keyword>
<dbReference type="EMBL" id="RDBE01000010">
    <property type="protein sequence ID" value="RLV48343.1"/>
    <property type="molecule type" value="Genomic_DNA"/>
</dbReference>
<dbReference type="InterPro" id="IPR017439">
    <property type="entry name" value="Amidohydrolase"/>
</dbReference>
<protein>
    <submittedName>
        <fullName evidence="2">Amidohydrolase</fullName>
    </submittedName>
</protein>
<dbReference type="SUPFAM" id="SSF55031">
    <property type="entry name" value="Bacterial exopeptidase dimerisation domain"/>
    <property type="match status" value="1"/>
</dbReference>
<dbReference type="PANTHER" id="PTHR11014:SF63">
    <property type="entry name" value="METALLOPEPTIDASE, PUTATIVE (AFU_ORTHOLOGUE AFUA_6G09600)-RELATED"/>
    <property type="match status" value="1"/>
</dbReference>
<sequence length="381" mass="39210">MNTPVTAEAWRDAVRRHLPAAVELRHALHAAPRLGGVESATTQTVVDALGLGEGRTVAGTGRLLPVAPGPAPVVLRAELDALPVVEASGLPWASTNGAMHACGHDVHLAGLAAVVMAAADLDLPRPVTALLQPREEGADSGARDVVADGAMDDVHAIVAAHVQPRLPAGTIAATPGPVNAATDEFTVTVTGHGGHSGYPHTVDDSVLALSAIVVALQQVGARRVDPTVGVACMVNQLRAGTANNVVPSIAVGSGTVRTMREQDRAVAHAAIRDIAQHVAAGHGCAAEVEIDVAEPPLLNDPRLAVAAGELLTGFGHEVDSSWRSFGSDDFSYYSAHTRSLMLFVGTGDERGGLHEATFWPDDDYVGVVADALIAGYCAALR</sequence>
<reference evidence="2 3" key="1">
    <citation type="submission" date="2018-10" db="EMBL/GenBank/DDBJ databases">
        <title>Marmoricola sp. 4Q3S-7 whole genome shotgun sequence.</title>
        <authorList>
            <person name="Li F."/>
        </authorList>
    </citation>
    <scope>NUCLEOTIDE SEQUENCE [LARGE SCALE GENOMIC DNA]</scope>
    <source>
        <strain evidence="2 3">4Q3S-7</strain>
    </source>
</reference>
<dbReference type="SUPFAM" id="SSF53187">
    <property type="entry name" value="Zn-dependent exopeptidases"/>
    <property type="match status" value="1"/>
</dbReference>
<dbReference type="InterPro" id="IPR002933">
    <property type="entry name" value="Peptidase_M20"/>
</dbReference>
<dbReference type="OrthoDB" id="9777385at2"/>
<comment type="caution">
    <text evidence="2">The sequence shown here is derived from an EMBL/GenBank/DDBJ whole genome shotgun (WGS) entry which is preliminary data.</text>
</comment>
<accession>A0A3L8P0L9</accession>